<accession>A0A0C1PQD1</accession>
<evidence type="ECO:0000256" key="4">
    <source>
        <dbReference type="NCBIfam" id="TIGR00152"/>
    </source>
</evidence>
<organism evidence="5 6">
    <name type="scientific">Fructilactobacillus fructivorans</name>
    <dbReference type="NCBI Taxonomy" id="1614"/>
    <lineage>
        <taxon>Bacteria</taxon>
        <taxon>Bacillati</taxon>
        <taxon>Bacillota</taxon>
        <taxon>Bacilli</taxon>
        <taxon>Lactobacillales</taxon>
        <taxon>Lactobacillaceae</taxon>
        <taxon>Fructilactobacillus</taxon>
    </lineage>
</organism>
<keyword evidence="1 3" id="KW-0547">Nucleotide-binding</keyword>
<keyword evidence="3 5" id="KW-0418">Kinase</keyword>
<feature type="binding site" evidence="3">
    <location>
        <begin position="12"/>
        <end position="17"/>
    </location>
    <ligand>
        <name>ATP</name>
        <dbReference type="ChEBI" id="CHEBI:30616"/>
    </ligand>
</feature>
<keyword evidence="3 5" id="KW-0808">Transferase</keyword>
<keyword evidence="3" id="KW-0963">Cytoplasm</keyword>
<dbReference type="RefSeq" id="WP_052236579.1">
    <property type="nucleotide sequence ID" value="NZ_JOJZ01000010.1"/>
</dbReference>
<dbReference type="InterPro" id="IPR027417">
    <property type="entry name" value="P-loop_NTPase"/>
</dbReference>
<dbReference type="PATRIC" id="fig|1614.7.peg.494"/>
<dbReference type="Pfam" id="PF01121">
    <property type="entry name" value="CoaE"/>
    <property type="match status" value="1"/>
</dbReference>
<comment type="subcellular location">
    <subcellularLocation>
        <location evidence="3">Cytoplasm</location>
    </subcellularLocation>
</comment>
<comment type="pathway">
    <text evidence="3">Cofactor biosynthesis; coenzyme A biosynthesis; CoA from (R)-pantothenate: step 5/5.</text>
</comment>
<name>A0A0C1PQD1_9LACO</name>
<keyword evidence="3" id="KW-0173">Coenzyme A biosynthesis</keyword>
<dbReference type="EMBL" id="JOJZ01000010">
    <property type="protein sequence ID" value="KID42101.1"/>
    <property type="molecule type" value="Genomic_DNA"/>
</dbReference>
<comment type="function">
    <text evidence="3">Catalyzes the phosphorylation of the 3'-hydroxyl group of dephosphocoenzyme A to form coenzyme A.</text>
</comment>
<gene>
    <name evidence="3" type="primary">coaE</name>
    <name evidence="5" type="ORF">LfDm3_0506</name>
</gene>
<dbReference type="NCBIfam" id="TIGR00152">
    <property type="entry name" value="dephospho-CoA kinase"/>
    <property type="match status" value="1"/>
</dbReference>
<proteinExistence type="inferred from homology"/>
<dbReference type="Proteomes" id="UP000031397">
    <property type="component" value="Unassembled WGS sequence"/>
</dbReference>
<dbReference type="CDD" id="cd02022">
    <property type="entry name" value="DPCK"/>
    <property type="match status" value="1"/>
</dbReference>
<dbReference type="SUPFAM" id="SSF52540">
    <property type="entry name" value="P-loop containing nucleoside triphosphate hydrolases"/>
    <property type="match status" value="1"/>
</dbReference>
<protein>
    <recommendedName>
        <fullName evidence="3 4">Dephospho-CoA kinase</fullName>
        <ecNumber evidence="3 4">2.7.1.24</ecNumber>
    </recommendedName>
    <alternativeName>
        <fullName evidence="3">Dephosphocoenzyme A kinase</fullName>
    </alternativeName>
</protein>
<dbReference type="GO" id="GO:0015937">
    <property type="term" value="P:coenzyme A biosynthetic process"/>
    <property type="evidence" value="ECO:0007669"/>
    <property type="project" value="UniProtKB-UniRule"/>
</dbReference>
<dbReference type="EC" id="2.7.1.24" evidence="3 4"/>
<dbReference type="AlphaFoldDB" id="A0A0C1PQD1"/>
<dbReference type="GO" id="GO:0004140">
    <property type="term" value="F:dephospho-CoA kinase activity"/>
    <property type="evidence" value="ECO:0007669"/>
    <property type="project" value="UniProtKB-UniRule"/>
</dbReference>
<sequence length="196" mass="21799">MSKVIGLTGGIATGKSAASDDLIALGIPTLDLDAITHELEQNNHDLIQQIYELFGPASISNGQVNRRALGKMVFTDHDKMKQLVQIVNPFVFRTVKEELNQLQDRHLVILNAPTLFENGFQTLTDGNLMITCDPMIQIKRLMKRNNVSISQASKMIGSQWSQSIKSQLSDWCIDNSGTPAQLKSLVKDWYTLVSDV</sequence>
<dbReference type="OrthoDB" id="9812943at2"/>
<dbReference type="InterPro" id="IPR001977">
    <property type="entry name" value="Depp_CoAkinase"/>
</dbReference>
<dbReference type="PANTHER" id="PTHR10695:SF46">
    <property type="entry name" value="BIFUNCTIONAL COENZYME A SYNTHASE-RELATED"/>
    <property type="match status" value="1"/>
</dbReference>
<comment type="catalytic activity">
    <reaction evidence="3">
        <text>3'-dephospho-CoA + ATP = ADP + CoA + H(+)</text>
        <dbReference type="Rhea" id="RHEA:18245"/>
        <dbReference type="ChEBI" id="CHEBI:15378"/>
        <dbReference type="ChEBI" id="CHEBI:30616"/>
        <dbReference type="ChEBI" id="CHEBI:57287"/>
        <dbReference type="ChEBI" id="CHEBI:57328"/>
        <dbReference type="ChEBI" id="CHEBI:456216"/>
        <dbReference type="EC" id="2.7.1.24"/>
    </reaction>
</comment>
<comment type="similarity">
    <text evidence="3">Belongs to the CoaE family.</text>
</comment>
<dbReference type="UniPathway" id="UPA00241">
    <property type="reaction ID" value="UER00356"/>
</dbReference>
<evidence type="ECO:0000313" key="6">
    <source>
        <dbReference type="Proteomes" id="UP000031397"/>
    </source>
</evidence>
<dbReference type="GO" id="GO:0005737">
    <property type="term" value="C:cytoplasm"/>
    <property type="evidence" value="ECO:0007669"/>
    <property type="project" value="UniProtKB-SubCell"/>
</dbReference>
<evidence type="ECO:0000313" key="5">
    <source>
        <dbReference type="EMBL" id="KID42101.1"/>
    </source>
</evidence>
<dbReference type="PANTHER" id="PTHR10695">
    <property type="entry name" value="DEPHOSPHO-COA KINASE-RELATED"/>
    <property type="match status" value="1"/>
</dbReference>
<dbReference type="HAMAP" id="MF_00376">
    <property type="entry name" value="Dephospho_CoA_kinase"/>
    <property type="match status" value="1"/>
</dbReference>
<dbReference type="GO" id="GO:0005524">
    <property type="term" value="F:ATP binding"/>
    <property type="evidence" value="ECO:0007669"/>
    <property type="project" value="UniProtKB-UniRule"/>
</dbReference>
<evidence type="ECO:0000256" key="2">
    <source>
        <dbReference type="ARBA" id="ARBA00022840"/>
    </source>
</evidence>
<evidence type="ECO:0000256" key="1">
    <source>
        <dbReference type="ARBA" id="ARBA00022741"/>
    </source>
</evidence>
<dbReference type="PROSITE" id="PS51219">
    <property type="entry name" value="DPCK"/>
    <property type="match status" value="1"/>
</dbReference>
<reference evidence="5 6" key="1">
    <citation type="submission" date="2014-06" db="EMBL/GenBank/DDBJ databases">
        <title>Functional and comparative genomic analyses of the Drosophila gut microbiota identify candidate symbiosis factors.</title>
        <authorList>
            <person name="Newell P.D."/>
            <person name="Chaston J.M."/>
            <person name="Douglas A.E."/>
        </authorList>
    </citation>
    <scope>NUCLEOTIDE SEQUENCE [LARGE SCALE GENOMIC DNA]</scope>
    <source>
        <strain evidence="5 6">DmCS_002</strain>
    </source>
</reference>
<dbReference type="GeneID" id="74913193"/>
<keyword evidence="2 3" id="KW-0067">ATP-binding</keyword>
<keyword evidence="6" id="KW-1185">Reference proteome</keyword>
<dbReference type="Gene3D" id="3.40.50.300">
    <property type="entry name" value="P-loop containing nucleotide triphosphate hydrolases"/>
    <property type="match status" value="1"/>
</dbReference>
<evidence type="ECO:0000256" key="3">
    <source>
        <dbReference type="HAMAP-Rule" id="MF_00376"/>
    </source>
</evidence>
<comment type="caution">
    <text evidence="5">The sequence shown here is derived from an EMBL/GenBank/DDBJ whole genome shotgun (WGS) entry which is preliminary data.</text>
</comment>